<dbReference type="AlphaFoldDB" id="U3L0G8"/>
<feature type="signal peptide" evidence="1">
    <location>
        <begin position="1"/>
        <end position="24"/>
    </location>
</feature>
<keyword evidence="1" id="KW-0732">Signal</keyword>
<protein>
    <submittedName>
        <fullName evidence="2">V-conotoxin peptide Fla15.4</fullName>
    </submittedName>
</protein>
<evidence type="ECO:0000313" key="2">
    <source>
        <dbReference type="EMBL" id="AFU50802.1"/>
    </source>
</evidence>
<accession>U3L0G8</accession>
<organism evidence="2">
    <name type="scientific">Conus flavidus</name>
    <name type="common">Yellow Pacific cone</name>
    <dbReference type="NCBI Taxonomy" id="101302"/>
    <lineage>
        <taxon>Eukaryota</taxon>
        <taxon>Metazoa</taxon>
        <taxon>Spiralia</taxon>
        <taxon>Lophotrochozoa</taxon>
        <taxon>Mollusca</taxon>
        <taxon>Gastropoda</taxon>
        <taxon>Caenogastropoda</taxon>
        <taxon>Neogastropoda</taxon>
        <taxon>Conoidea</taxon>
        <taxon>Conidae</taxon>
        <taxon>Conus</taxon>
        <taxon>Virgiconus</taxon>
    </lineage>
</organism>
<feature type="non-terminal residue" evidence="2">
    <location>
        <position position="80"/>
    </location>
</feature>
<evidence type="ECO:0000256" key="1">
    <source>
        <dbReference type="SAM" id="SignalP"/>
    </source>
</evidence>
<name>U3L0G8_CONFL</name>
<gene>
    <name evidence="2" type="primary">Fla15.4</name>
</gene>
<sequence length="80" mass="9197">MSTPKMTPFILLLLFSLTIRCGDGKAIQEDRDPSTRLLTGDKNRDLSVNRRCFNCNGEICCGDCFCTSDKQYCFCRQFRK</sequence>
<proteinExistence type="evidence at transcript level"/>
<reference evidence="2" key="1">
    <citation type="submission" date="2012-08" db="EMBL/GenBank/DDBJ databases">
        <title>Transcriptome analysis reveals the diversity of conotoxins produced by Conus flavidus.</title>
        <authorList>
            <person name="Lu A."/>
            <person name="Xu S."/>
            <person name="Chi C."/>
            <person name="Wang C."/>
        </authorList>
    </citation>
    <scope>NUCLEOTIDE SEQUENCE</scope>
</reference>
<feature type="chain" id="PRO_5004646234" evidence="1">
    <location>
        <begin position="25"/>
        <end position="80"/>
    </location>
</feature>
<dbReference type="EMBL" id="JX499118">
    <property type="protein sequence ID" value="AFU50802.1"/>
    <property type="molecule type" value="mRNA"/>
</dbReference>